<dbReference type="Pfam" id="PF04230">
    <property type="entry name" value="PS_pyruv_trans"/>
    <property type="match status" value="1"/>
</dbReference>
<accession>A0A7J5PJE3</accession>
<evidence type="ECO:0000259" key="1">
    <source>
        <dbReference type="Pfam" id="PF04230"/>
    </source>
</evidence>
<dbReference type="Proteomes" id="UP000434604">
    <property type="component" value="Unassembled WGS sequence"/>
</dbReference>
<proteinExistence type="predicted"/>
<gene>
    <name evidence="2" type="ORF">GA398_24910</name>
</gene>
<dbReference type="RefSeq" id="WP_151935612.1">
    <property type="nucleotide sequence ID" value="NZ_WDED01000068.1"/>
</dbReference>
<organism evidence="2 3">
    <name type="scientific">Bacteroides xylanisolvens</name>
    <dbReference type="NCBI Taxonomy" id="371601"/>
    <lineage>
        <taxon>Bacteria</taxon>
        <taxon>Pseudomonadati</taxon>
        <taxon>Bacteroidota</taxon>
        <taxon>Bacteroidia</taxon>
        <taxon>Bacteroidales</taxon>
        <taxon>Bacteroidaceae</taxon>
        <taxon>Bacteroides</taxon>
    </lineage>
</organism>
<evidence type="ECO:0000313" key="3">
    <source>
        <dbReference type="Proteomes" id="UP000434604"/>
    </source>
</evidence>
<comment type="caution">
    <text evidence="2">The sequence shown here is derived from an EMBL/GenBank/DDBJ whole genome shotgun (WGS) entry which is preliminary data.</text>
</comment>
<evidence type="ECO:0000313" key="2">
    <source>
        <dbReference type="EMBL" id="KAB6139129.1"/>
    </source>
</evidence>
<dbReference type="InterPro" id="IPR007345">
    <property type="entry name" value="Polysacch_pyruvyl_Trfase"/>
</dbReference>
<dbReference type="AlphaFoldDB" id="A0A7J5PJE3"/>
<sequence length="378" mass="43761">MNNISKGKIKVIGLVTWIGSGNYGTTLQSFALHEKLRLLGYDVFIIGTFKPSETIKRVSKYLLGKIGIRKYNEEKYCRYLLPYGNKLYKFQNENYNRERPLLNSEFKKIVNRTDVFVTGSDQIWNVTYDFNPFMFLDFAGNKKRVAYASSIGISYIPDKYRDQIKILLTKFAHIGVREQTAVKVLSDIVGRNDIVQVLDPTFLLTHEEWIAMSKSAVYEMLIPEKFILCYLIGKNDWYQDQLKNVVKKSGIENIIIIPSAENTDFMIEGASVYKFAGPKEFVNLVQRSTLVCTDSFHATAISINLSKKFVEFLRFKDTDGASQNSRIYDLLNHFHLKDRLYDGKDVAWIKDIDYTGIQNILEKDRKRSIEYLVNSIEQ</sequence>
<feature type="domain" description="Polysaccharide pyruvyl transferase" evidence="1">
    <location>
        <begin position="22"/>
        <end position="310"/>
    </location>
</feature>
<dbReference type="GO" id="GO:0016740">
    <property type="term" value="F:transferase activity"/>
    <property type="evidence" value="ECO:0007669"/>
    <property type="project" value="UniProtKB-KW"/>
</dbReference>
<reference evidence="2 3" key="1">
    <citation type="journal article" date="2019" name="Nat. Med.">
        <title>A library of human gut bacterial isolates paired with longitudinal multiomics data enables mechanistic microbiome research.</title>
        <authorList>
            <person name="Poyet M."/>
            <person name="Groussin M."/>
            <person name="Gibbons S.M."/>
            <person name="Avila-Pacheco J."/>
            <person name="Jiang X."/>
            <person name="Kearney S.M."/>
            <person name="Perrotta A.R."/>
            <person name="Berdy B."/>
            <person name="Zhao S."/>
            <person name="Lieberman T.D."/>
            <person name="Swanson P.K."/>
            <person name="Smith M."/>
            <person name="Roesemann S."/>
            <person name="Alexander J.E."/>
            <person name="Rich S.A."/>
            <person name="Livny J."/>
            <person name="Vlamakis H."/>
            <person name="Clish C."/>
            <person name="Bullock K."/>
            <person name="Deik A."/>
            <person name="Scott J."/>
            <person name="Pierce K.A."/>
            <person name="Xavier R.J."/>
            <person name="Alm E.J."/>
        </authorList>
    </citation>
    <scope>NUCLEOTIDE SEQUENCE [LARGE SCALE GENOMIC DNA]</scope>
    <source>
        <strain evidence="2 3">BIOML-A58</strain>
    </source>
</reference>
<name>A0A7J5PJE3_9BACE</name>
<keyword evidence="2" id="KW-0808">Transferase</keyword>
<dbReference type="EMBL" id="WDED01000068">
    <property type="protein sequence ID" value="KAB6139129.1"/>
    <property type="molecule type" value="Genomic_DNA"/>
</dbReference>
<protein>
    <submittedName>
        <fullName evidence="2">Polysaccharide pyruvyl transferase family protein</fullName>
    </submittedName>
</protein>